<protein>
    <submittedName>
        <fullName evidence="1">Sodium/hydrogen exchanger 2</fullName>
    </submittedName>
</protein>
<reference evidence="1" key="1">
    <citation type="submission" date="2015-12" db="EMBL/GenBank/DDBJ databases">
        <title>Update maize B73 reference genome by single molecule sequencing technologies.</title>
        <authorList>
            <consortium name="Maize Genome Sequencing Project"/>
            <person name="Ware D."/>
        </authorList>
    </citation>
    <scope>NUCLEOTIDE SEQUENCE [LARGE SCALE GENOMIC DNA]</scope>
    <source>
        <tissue evidence="1">Seedling</tissue>
    </source>
</reference>
<organism evidence="1">
    <name type="scientific">Zea mays</name>
    <name type="common">Maize</name>
    <dbReference type="NCBI Taxonomy" id="4577"/>
    <lineage>
        <taxon>Eukaryota</taxon>
        <taxon>Viridiplantae</taxon>
        <taxon>Streptophyta</taxon>
        <taxon>Embryophyta</taxon>
        <taxon>Tracheophyta</taxon>
        <taxon>Spermatophyta</taxon>
        <taxon>Magnoliopsida</taxon>
        <taxon>Liliopsida</taxon>
        <taxon>Poales</taxon>
        <taxon>Poaceae</taxon>
        <taxon>PACMAD clade</taxon>
        <taxon>Panicoideae</taxon>
        <taxon>Andropogonodae</taxon>
        <taxon>Andropogoneae</taxon>
        <taxon>Tripsacinae</taxon>
        <taxon>Zea</taxon>
    </lineage>
</organism>
<gene>
    <name evidence="1" type="ORF">ZEAMMB73_Zm00001d003728</name>
</gene>
<name>A0A1D6EB94_MAIZE</name>
<accession>A0A1D6EB94</accession>
<sequence>MKIQPILQWS</sequence>
<evidence type="ECO:0000313" key="1">
    <source>
        <dbReference type="EMBL" id="ONM17584.1"/>
    </source>
</evidence>
<proteinExistence type="predicted"/>
<dbReference type="EMBL" id="CM007648">
    <property type="protein sequence ID" value="ONM17584.1"/>
    <property type="molecule type" value="Genomic_DNA"/>
</dbReference>